<name>A0ABS3P3M2_9BACI</name>
<keyword evidence="1" id="KW-0812">Transmembrane</keyword>
<dbReference type="Gene3D" id="6.10.140.1430">
    <property type="match status" value="1"/>
</dbReference>
<evidence type="ECO:0000313" key="2">
    <source>
        <dbReference type="EMBL" id="MBO1627793.1"/>
    </source>
</evidence>
<evidence type="ECO:0000313" key="3">
    <source>
        <dbReference type="Proteomes" id="UP000677611"/>
    </source>
</evidence>
<proteinExistence type="predicted"/>
<accession>A0ABS3P3M2</accession>
<dbReference type="Gene3D" id="1.10.287.1060">
    <property type="entry name" value="ESAT-6-like"/>
    <property type="match status" value="1"/>
</dbReference>
<feature type="transmembrane region" description="Helical" evidence="1">
    <location>
        <begin position="234"/>
        <end position="252"/>
    </location>
</feature>
<keyword evidence="3" id="KW-1185">Reference proteome</keyword>
<keyword evidence="1" id="KW-1133">Transmembrane helix</keyword>
<dbReference type="RefSeq" id="WP_208019025.1">
    <property type="nucleotide sequence ID" value="NZ_JAGDQJ010000029.1"/>
</dbReference>
<comment type="caution">
    <text evidence="2">The sequence shown here is derived from an EMBL/GenBank/DDBJ whole genome shotgun (WGS) entry which is preliminary data.</text>
</comment>
<evidence type="ECO:0008006" key="4">
    <source>
        <dbReference type="Google" id="ProtNLM"/>
    </source>
</evidence>
<reference evidence="2 3" key="1">
    <citation type="submission" date="2021-03" db="EMBL/GenBank/DDBJ databases">
        <title>Identification of novel Bacillus strains.</title>
        <authorList>
            <person name="Xiao Z."/>
            <person name="Li Y."/>
            <person name="Shen J."/>
        </authorList>
    </citation>
    <scope>NUCLEOTIDE SEQUENCE [LARGE SCALE GENOMIC DNA]</scope>
    <source>
        <strain evidence="2 3">SY8</strain>
    </source>
</reference>
<feature type="transmembrane region" description="Helical" evidence="1">
    <location>
        <begin position="258"/>
        <end position="280"/>
    </location>
</feature>
<evidence type="ECO:0000256" key="1">
    <source>
        <dbReference type="SAM" id="Phobius"/>
    </source>
</evidence>
<dbReference type="EMBL" id="JAGDQJ010000029">
    <property type="protein sequence ID" value="MBO1627793.1"/>
    <property type="molecule type" value="Genomic_DNA"/>
</dbReference>
<dbReference type="Proteomes" id="UP000677611">
    <property type="component" value="Unassembled WGS sequence"/>
</dbReference>
<sequence>MEQLTQIHVRPEKLFQLSRKFTHYAEEVKHVEQKLDSNYQSIPWSVKAKSVVDQYWYEARRQMNVSMQVAHTLARSLEEIANKFLEVDNQGTEKVTSEMKQNAKEKKEEGFWESLKNKAEDFLDKATDKLEEISDYMGDKVSDVKDSIEKGADFVGAACTVATNYYMNKVENAFKTMNTMTNVIKNHYIRDFEIKVNALRMGGNMVINHYVNEGKKLFNYVTDPDGLLTDVSTYAGYAAAGLGFLSVATLWFPPAAGAFAIGSTAAGLVALGADSILYFLDKKDGTAVAADFLGVIPGVATAGKTIQTLKTFTATEKTIGYWLKRGMTEKEAIEQVRDNVTGLWNSTFGMWGATRDSTPK</sequence>
<organism evidence="2 3">
    <name type="scientific">Bacillus arachidis</name>
    <dbReference type="NCBI Taxonomy" id="2819290"/>
    <lineage>
        <taxon>Bacteria</taxon>
        <taxon>Bacillati</taxon>
        <taxon>Bacillota</taxon>
        <taxon>Bacilli</taxon>
        <taxon>Bacillales</taxon>
        <taxon>Bacillaceae</taxon>
        <taxon>Bacillus</taxon>
    </lineage>
</organism>
<protein>
    <recommendedName>
        <fullName evidence="4">WXG100 family type VII secretion target</fullName>
    </recommendedName>
</protein>
<gene>
    <name evidence="2" type="ORF">J4P90_21755</name>
</gene>
<keyword evidence="1" id="KW-0472">Membrane</keyword>